<dbReference type="EMBL" id="BMHV01000055">
    <property type="protein sequence ID" value="GGF76683.1"/>
    <property type="molecule type" value="Genomic_DNA"/>
</dbReference>
<reference evidence="1" key="1">
    <citation type="journal article" date="2014" name="Int. J. Syst. Evol. Microbiol.">
        <title>Complete genome sequence of Corynebacterium casei LMG S-19264T (=DSM 44701T), isolated from a smear-ripened cheese.</title>
        <authorList>
            <consortium name="US DOE Joint Genome Institute (JGI-PGF)"/>
            <person name="Walter F."/>
            <person name="Albersmeier A."/>
            <person name="Kalinowski J."/>
            <person name="Ruckert C."/>
        </authorList>
    </citation>
    <scope>NUCLEOTIDE SEQUENCE</scope>
    <source>
        <strain evidence="1">CGMCC 1.15254</strain>
    </source>
</reference>
<dbReference type="AlphaFoldDB" id="A0A917CAJ7"/>
<keyword evidence="2" id="KW-1185">Reference proteome</keyword>
<evidence type="ECO:0000313" key="2">
    <source>
        <dbReference type="Proteomes" id="UP000632498"/>
    </source>
</evidence>
<comment type="caution">
    <text evidence="1">The sequence shown here is derived from an EMBL/GenBank/DDBJ whole genome shotgun (WGS) entry which is preliminary data.</text>
</comment>
<proteinExistence type="predicted"/>
<dbReference type="Proteomes" id="UP000632498">
    <property type="component" value="Unassembled WGS sequence"/>
</dbReference>
<evidence type="ECO:0008006" key="3">
    <source>
        <dbReference type="Google" id="ProtNLM"/>
    </source>
</evidence>
<protein>
    <recommendedName>
        <fullName evidence="3">2'-5' RNA ligase</fullName>
    </recommendedName>
</protein>
<organism evidence="1 2">
    <name type="scientific">Terasakiella brassicae</name>
    <dbReference type="NCBI Taxonomy" id="1634917"/>
    <lineage>
        <taxon>Bacteria</taxon>
        <taxon>Pseudomonadati</taxon>
        <taxon>Pseudomonadota</taxon>
        <taxon>Alphaproteobacteria</taxon>
        <taxon>Rhodospirillales</taxon>
        <taxon>Terasakiellaceae</taxon>
        <taxon>Terasakiella</taxon>
    </lineage>
</organism>
<gene>
    <name evidence="1" type="ORF">GCM10011332_33350</name>
</gene>
<accession>A0A917CAJ7</accession>
<dbReference type="RefSeq" id="WP_188667336.1">
    <property type="nucleotide sequence ID" value="NZ_BMHV01000055.1"/>
</dbReference>
<reference evidence="1" key="2">
    <citation type="submission" date="2020-09" db="EMBL/GenBank/DDBJ databases">
        <authorList>
            <person name="Sun Q."/>
            <person name="Zhou Y."/>
        </authorList>
    </citation>
    <scope>NUCLEOTIDE SEQUENCE</scope>
    <source>
        <strain evidence="1">CGMCC 1.15254</strain>
    </source>
</reference>
<name>A0A917CAJ7_9PROT</name>
<evidence type="ECO:0000313" key="1">
    <source>
        <dbReference type="EMBL" id="GGF76683.1"/>
    </source>
</evidence>
<sequence>MSSPKYFLYVKFSTSKLTDLINLLIFLSDPKEKNGLHLTLRGPYTQRVLTESEEMFSRIRRELFKTKVSVFGLGNFFKYGQSTLYLRAESDLVSKYLWKKNIKKPIPHLTIYDGASKEFSNRLANTLSLYRFFFELQIDKVDVYSTISGQKSMELAFDLNLDLLLEVTGKRYKYEDFRDMKEWERLMLINRICPRIEYEVSNMRIINT</sequence>